<name>A0A1M4X2L0_9GAMM</name>
<dbReference type="GO" id="GO:0006364">
    <property type="term" value="P:rRNA processing"/>
    <property type="evidence" value="ECO:0007669"/>
    <property type="project" value="UniProtKB-UniRule"/>
</dbReference>
<protein>
    <recommendedName>
        <fullName evidence="8">Endoribonuclease YbeY</fullName>
        <ecNumber evidence="8">3.1.-.-</ecNumber>
    </recommendedName>
</protein>
<dbReference type="PROSITE" id="PS01306">
    <property type="entry name" value="UPF0054"/>
    <property type="match status" value="1"/>
</dbReference>
<dbReference type="STRING" id="1121942.SAMN02745148_01296"/>
<evidence type="ECO:0000256" key="6">
    <source>
        <dbReference type="ARBA" id="ARBA00022801"/>
    </source>
</evidence>
<dbReference type="EMBL" id="FQUJ01000005">
    <property type="protein sequence ID" value="SHE87748.1"/>
    <property type="molecule type" value="Genomic_DNA"/>
</dbReference>
<dbReference type="SUPFAM" id="SSF55486">
    <property type="entry name" value="Metalloproteases ('zincins'), catalytic domain"/>
    <property type="match status" value="1"/>
</dbReference>
<evidence type="ECO:0000256" key="4">
    <source>
        <dbReference type="ARBA" id="ARBA00022723"/>
    </source>
</evidence>
<comment type="subcellular location">
    <subcellularLocation>
        <location evidence="8">Cytoplasm</location>
    </subcellularLocation>
</comment>
<dbReference type="GO" id="GO:0004222">
    <property type="term" value="F:metalloendopeptidase activity"/>
    <property type="evidence" value="ECO:0007669"/>
    <property type="project" value="InterPro"/>
</dbReference>
<evidence type="ECO:0000256" key="5">
    <source>
        <dbReference type="ARBA" id="ARBA00022759"/>
    </source>
</evidence>
<keyword evidence="6 8" id="KW-0378">Hydrolase</keyword>
<organism evidence="9 10">
    <name type="scientific">Modicisalibacter ilicicola DSM 19980</name>
    <dbReference type="NCBI Taxonomy" id="1121942"/>
    <lineage>
        <taxon>Bacteria</taxon>
        <taxon>Pseudomonadati</taxon>
        <taxon>Pseudomonadota</taxon>
        <taxon>Gammaproteobacteria</taxon>
        <taxon>Oceanospirillales</taxon>
        <taxon>Halomonadaceae</taxon>
        <taxon>Modicisalibacter</taxon>
    </lineage>
</organism>
<evidence type="ECO:0000313" key="10">
    <source>
        <dbReference type="Proteomes" id="UP000184346"/>
    </source>
</evidence>
<gene>
    <name evidence="8" type="primary">ybeY</name>
    <name evidence="9" type="ORF">SAMN02745148_01296</name>
</gene>
<keyword evidence="2 8" id="KW-0690">Ribosome biogenesis</keyword>
<comment type="cofactor">
    <cofactor evidence="8">
        <name>Zn(2+)</name>
        <dbReference type="ChEBI" id="CHEBI:29105"/>
    </cofactor>
    <text evidence="8">Binds 1 zinc ion.</text>
</comment>
<evidence type="ECO:0000256" key="7">
    <source>
        <dbReference type="ARBA" id="ARBA00022833"/>
    </source>
</evidence>
<comment type="similarity">
    <text evidence="1 8">Belongs to the endoribonuclease YbeY family.</text>
</comment>
<dbReference type="OrthoDB" id="9807740at2"/>
<dbReference type="Proteomes" id="UP000184346">
    <property type="component" value="Unassembled WGS sequence"/>
</dbReference>
<feature type="binding site" evidence="8">
    <location>
        <position position="126"/>
    </location>
    <ligand>
        <name>Zn(2+)</name>
        <dbReference type="ChEBI" id="CHEBI:29105"/>
        <note>catalytic</note>
    </ligand>
</feature>
<reference evidence="9 10" key="1">
    <citation type="submission" date="2016-11" db="EMBL/GenBank/DDBJ databases">
        <authorList>
            <person name="Jaros S."/>
            <person name="Januszkiewicz K."/>
            <person name="Wedrychowicz H."/>
        </authorList>
    </citation>
    <scope>NUCLEOTIDE SEQUENCE [LARGE SCALE GENOMIC DNA]</scope>
    <source>
        <strain evidence="9 10">DSM 19980</strain>
    </source>
</reference>
<evidence type="ECO:0000256" key="2">
    <source>
        <dbReference type="ARBA" id="ARBA00022517"/>
    </source>
</evidence>
<dbReference type="Pfam" id="PF02130">
    <property type="entry name" value="YbeY"/>
    <property type="match status" value="1"/>
</dbReference>
<sequence length="172" mass="19136">MTDATIDVQIALDDTLDLPTRDDLARWARAALARHPAVARSELTIRLVSLDESRSLNRDYRHKDSPTNVLSFPFEAPPGLELPLLGDLAICHAVVAREAQEQHKPLTDHYAHMVVHGTLHLLGYDHMKEADADEMEALERDILAAMGIGDPYVLSGTERGSYFNDEDTRPDA</sequence>
<feature type="binding site" evidence="8">
    <location>
        <position position="116"/>
    </location>
    <ligand>
        <name>Zn(2+)</name>
        <dbReference type="ChEBI" id="CHEBI:29105"/>
        <note>catalytic</note>
    </ligand>
</feature>
<dbReference type="NCBIfam" id="TIGR00043">
    <property type="entry name" value="rRNA maturation RNase YbeY"/>
    <property type="match status" value="1"/>
</dbReference>
<dbReference type="InterPro" id="IPR002036">
    <property type="entry name" value="YbeY"/>
</dbReference>
<dbReference type="GO" id="GO:0004521">
    <property type="term" value="F:RNA endonuclease activity"/>
    <property type="evidence" value="ECO:0007669"/>
    <property type="project" value="UniProtKB-UniRule"/>
</dbReference>
<accession>A0A1M4X2L0</accession>
<keyword evidence="5 8" id="KW-0255">Endonuclease</keyword>
<keyword evidence="10" id="KW-1185">Reference proteome</keyword>
<proteinExistence type="inferred from homology"/>
<evidence type="ECO:0000256" key="1">
    <source>
        <dbReference type="ARBA" id="ARBA00010875"/>
    </source>
</evidence>
<keyword evidence="4 8" id="KW-0479">Metal-binding</keyword>
<feature type="binding site" evidence="8">
    <location>
        <position position="120"/>
    </location>
    <ligand>
        <name>Zn(2+)</name>
        <dbReference type="ChEBI" id="CHEBI:29105"/>
        <note>catalytic</note>
    </ligand>
</feature>
<dbReference type="InterPro" id="IPR020549">
    <property type="entry name" value="YbeY_CS"/>
</dbReference>
<dbReference type="AlphaFoldDB" id="A0A1M4X2L0"/>
<dbReference type="GO" id="GO:0005737">
    <property type="term" value="C:cytoplasm"/>
    <property type="evidence" value="ECO:0007669"/>
    <property type="project" value="UniProtKB-SubCell"/>
</dbReference>
<keyword evidence="8" id="KW-0698">rRNA processing</keyword>
<dbReference type="EC" id="3.1.-.-" evidence="8"/>
<dbReference type="PANTHER" id="PTHR46986">
    <property type="entry name" value="ENDORIBONUCLEASE YBEY, CHLOROPLASTIC"/>
    <property type="match status" value="1"/>
</dbReference>
<evidence type="ECO:0000313" key="9">
    <source>
        <dbReference type="EMBL" id="SHE87748.1"/>
    </source>
</evidence>
<keyword evidence="7 8" id="KW-0862">Zinc</keyword>
<evidence type="ECO:0000256" key="3">
    <source>
        <dbReference type="ARBA" id="ARBA00022722"/>
    </source>
</evidence>
<evidence type="ECO:0000256" key="8">
    <source>
        <dbReference type="HAMAP-Rule" id="MF_00009"/>
    </source>
</evidence>
<keyword evidence="3 8" id="KW-0540">Nuclease</keyword>
<dbReference type="PANTHER" id="PTHR46986:SF1">
    <property type="entry name" value="ENDORIBONUCLEASE YBEY, CHLOROPLASTIC"/>
    <property type="match status" value="1"/>
</dbReference>
<dbReference type="GO" id="GO:0008270">
    <property type="term" value="F:zinc ion binding"/>
    <property type="evidence" value="ECO:0007669"/>
    <property type="project" value="UniProtKB-UniRule"/>
</dbReference>
<keyword evidence="8" id="KW-0963">Cytoplasm</keyword>
<dbReference type="HAMAP" id="MF_00009">
    <property type="entry name" value="Endoribonucl_YbeY"/>
    <property type="match status" value="1"/>
</dbReference>
<dbReference type="InterPro" id="IPR023091">
    <property type="entry name" value="MetalPrtase_cat_dom_sf_prd"/>
</dbReference>
<dbReference type="RefSeq" id="WP_072820966.1">
    <property type="nucleotide sequence ID" value="NZ_FQUJ01000005.1"/>
</dbReference>
<comment type="function">
    <text evidence="8">Single strand-specific metallo-endoribonuclease involved in late-stage 70S ribosome quality control and in maturation of the 3' terminus of the 16S rRNA.</text>
</comment>
<dbReference type="Gene3D" id="3.40.390.30">
    <property type="entry name" value="Metalloproteases ('zincins'), catalytic domain"/>
    <property type="match status" value="1"/>
</dbReference>